<proteinExistence type="predicted"/>
<sequence>MIEKRLEQQQTTANDKDNAKNVLESNHTTNLASKTSFKALPKALVNETLKPDVKQVLDQKQEDDKKQAIVMKNNNKTSPSKANTNVTNESDDDDSVFINENKPKKGNKATTKTSNLNVLPASLNASSVTLNSLNVSSSNTKAVAPAAAQIHNSRDLNVKSETVVSLRVNFSRKII</sequence>
<evidence type="ECO:0000313" key="2">
    <source>
        <dbReference type="EMBL" id="CRK90314.1"/>
    </source>
</evidence>
<protein>
    <submittedName>
        <fullName evidence="2">CLUMA_CG004110, isoform A</fullName>
    </submittedName>
</protein>
<gene>
    <name evidence="2" type="ORF">CLUMA_CG004110</name>
</gene>
<evidence type="ECO:0000256" key="1">
    <source>
        <dbReference type="SAM" id="MobiDB-lite"/>
    </source>
</evidence>
<dbReference type="AlphaFoldDB" id="A0A1J1HS13"/>
<keyword evidence="3" id="KW-1185">Reference proteome</keyword>
<feature type="compositionally biased region" description="Polar residues" evidence="1">
    <location>
        <begin position="23"/>
        <end position="34"/>
    </location>
</feature>
<feature type="compositionally biased region" description="Polar residues" evidence="1">
    <location>
        <begin position="72"/>
        <end position="88"/>
    </location>
</feature>
<organism evidence="2 3">
    <name type="scientific">Clunio marinus</name>
    <dbReference type="NCBI Taxonomy" id="568069"/>
    <lineage>
        <taxon>Eukaryota</taxon>
        <taxon>Metazoa</taxon>
        <taxon>Ecdysozoa</taxon>
        <taxon>Arthropoda</taxon>
        <taxon>Hexapoda</taxon>
        <taxon>Insecta</taxon>
        <taxon>Pterygota</taxon>
        <taxon>Neoptera</taxon>
        <taxon>Endopterygota</taxon>
        <taxon>Diptera</taxon>
        <taxon>Nematocera</taxon>
        <taxon>Chironomoidea</taxon>
        <taxon>Chironomidae</taxon>
        <taxon>Clunio</taxon>
    </lineage>
</organism>
<dbReference type="EMBL" id="CVRI01000018">
    <property type="protein sequence ID" value="CRK90314.1"/>
    <property type="molecule type" value="Genomic_DNA"/>
</dbReference>
<evidence type="ECO:0000313" key="3">
    <source>
        <dbReference type="Proteomes" id="UP000183832"/>
    </source>
</evidence>
<dbReference type="Proteomes" id="UP000183832">
    <property type="component" value="Unassembled WGS sequence"/>
</dbReference>
<accession>A0A1J1HS13</accession>
<feature type="region of interest" description="Disordered" evidence="1">
    <location>
        <begin position="71"/>
        <end position="112"/>
    </location>
</feature>
<reference evidence="2 3" key="1">
    <citation type="submission" date="2015-04" db="EMBL/GenBank/DDBJ databases">
        <authorList>
            <person name="Syromyatnikov M.Y."/>
            <person name="Popov V.N."/>
        </authorList>
    </citation>
    <scope>NUCLEOTIDE SEQUENCE [LARGE SCALE GENOMIC DNA]</scope>
</reference>
<feature type="region of interest" description="Disordered" evidence="1">
    <location>
        <begin position="1"/>
        <end position="34"/>
    </location>
</feature>
<name>A0A1J1HS13_9DIPT</name>